<reference evidence="3 4" key="1">
    <citation type="submission" date="2021-06" db="EMBL/GenBank/DDBJ databases">
        <authorList>
            <person name="Palmer J.M."/>
        </authorList>
    </citation>
    <scope>NUCLEOTIDE SEQUENCE [LARGE SCALE GENOMIC DNA]</scope>
    <source>
        <strain evidence="3 4">MEX-2019</strain>
        <tissue evidence="3">Muscle</tissue>
    </source>
</reference>
<evidence type="ECO:0000313" key="4">
    <source>
        <dbReference type="Proteomes" id="UP001311232"/>
    </source>
</evidence>
<dbReference type="EMBL" id="JAHHUM010002027">
    <property type="protein sequence ID" value="KAK5607304.1"/>
    <property type="molecule type" value="Genomic_DNA"/>
</dbReference>
<dbReference type="InterPro" id="IPR000569">
    <property type="entry name" value="HECT_dom"/>
</dbReference>
<proteinExistence type="predicted"/>
<keyword evidence="1" id="KW-0833">Ubl conjugation pathway</keyword>
<evidence type="ECO:0000313" key="3">
    <source>
        <dbReference type="EMBL" id="KAK5607304.1"/>
    </source>
</evidence>
<feature type="domain" description="HECT" evidence="2">
    <location>
        <begin position="174"/>
        <end position="216"/>
    </location>
</feature>
<accession>A0AAV9RE89</accession>
<evidence type="ECO:0000256" key="1">
    <source>
        <dbReference type="PROSITE-ProRule" id="PRU00104"/>
    </source>
</evidence>
<name>A0AAV9RE89_9TELE</name>
<dbReference type="AlphaFoldDB" id="A0AAV9RE89"/>
<dbReference type="Proteomes" id="UP001311232">
    <property type="component" value="Unassembled WGS sequence"/>
</dbReference>
<dbReference type="GO" id="GO:0004842">
    <property type="term" value="F:ubiquitin-protein transferase activity"/>
    <property type="evidence" value="ECO:0007669"/>
    <property type="project" value="InterPro"/>
</dbReference>
<evidence type="ECO:0000259" key="2">
    <source>
        <dbReference type="PROSITE" id="PS50237"/>
    </source>
</evidence>
<gene>
    <name evidence="3" type="ORF">CRENBAI_000988</name>
</gene>
<sequence>MRVRQAPLQPLKVRQALLQSPRVPLAHSLSMRPLAHSLSMRPWLIGARLNSVPARDDPLVARLNSVPARDDPLVARLNSVPAVDDPLVARLNSVPAGDDLLVARLSSVFVSGPPAVATTAHPARPWETQDESSPLQKVAETENYTNLFEPIVIDDEDDVEDLTRDKEKDLPTEEPVTYSDNNDMFIKFNDDAGCFEEGLDTGGPRREFLTLLMSHLRTRPIFDGPPENIILYAIQEVFLQNTAEAESHLALMFVASIEVSAIS</sequence>
<protein>
    <recommendedName>
        <fullName evidence="2">HECT domain-containing protein</fullName>
    </recommendedName>
</protein>
<organism evidence="3 4">
    <name type="scientific">Crenichthys baileyi</name>
    <name type="common">White River springfish</name>
    <dbReference type="NCBI Taxonomy" id="28760"/>
    <lineage>
        <taxon>Eukaryota</taxon>
        <taxon>Metazoa</taxon>
        <taxon>Chordata</taxon>
        <taxon>Craniata</taxon>
        <taxon>Vertebrata</taxon>
        <taxon>Euteleostomi</taxon>
        <taxon>Actinopterygii</taxon>
        <taxon>Neopterygii</taxon>
        <taxon>Teleostei</taxon>
        <taxon>Neoteleostei</taxon>
        <taxon>Acanthomorphata</taxon>
        <taxon>Ovalentaria</taxon>
        <taxon>Atherinomorphae</taxon>
        <taxon>Cyprinodontiformes</taxon>
        <taxon>Goodeidae</taxon>
        <taxon>Crenichthys</taxon>
    </lineage>
</organism>
<keyword evidence="4" id="KW-1185">Reference proteome</keyword>
<comment type="caution">
    <text evidence="3">The sequence shown here is derived from an EMBL/GenBank/DDBJ whole genome shotgun (WGS) entry which is preliminary data.</text>
</comment>
<comment type="caution">
    <text evidence="1">Lacks conserved residue(s) required for the propagation of feature annotation.</text>
</comment>
<dbReference type="PROSITE" id="PS50237">
    <property type="entry name" value="HECT"/>
    <property type="match status" value="1"/>
</dbReference>